<feature type="domain" description="Helitron helicase-like" evidence="1">
    <location>
        <begin position="1"/>
        <end position="76"/>
    </location>
</feature>
<reference evidence="2" key="1">
    <citation type="journal article" date="2016" name="Nat. Genet.">
        <title>The genome sequences of Arachis duranensis and Arachis ipaensis, the diploid ancestors of cultivated peanut.</title>
        <authorList>
            <person name="Bertioli D.J."/>
            <person name="Cannon S.B."/>
            <person name="Froenicke L."/>
            <person name="Huang G."/>
            <person name="Farmer A.D."/>
            <person name="Cannon E.K."/>
            <person name="Liu X."/>
            <person name="Gao D."/>
            <person name="Clevenger J."/>
            <person name="Dash S."/>
            <person name="Ren L."/>
            <person name="Moretzsohn M.C."/>
            <person name="Shirasawa K."/>
            <person name="Huang W."/>
            <person name="Vidigal B."/>
            <person name="Abernathy B."/>
            <person name="Chu Y."/>
            <person name="Niederhuth C.E."/>
            <person name="Umale P."/>
            <person name="Araujo A.C."/>
            <person name="Kozik A."/>
            <person name="Kim K.D."/>
            <person name="Burow M.D."/>
            <person name="Varshney R.K."/>
            <person name="Wang X."/>
            <person name="Zhang X."/>
            <person name="Barkley N."/>
            <person name="Guimaraes P.M."/>
            <person name="Isobe S."/>
            <person name="Guo B."/>
            <person name="Liao B."/>
            <person name="Stalker H.T."/>
            <person name="Schmitz R.J."/>
            <person name="Scheffler B.E."/>
            <person name="Leal-Bertioli S.C."/>
            <person name="Xun X."/>
            <person name="Jackson S.A."/>
            <person name="Michelmore R."/>
            <person name="Ozias-Akins P."/>
        </authorList>
    </citation>
    <scope>NUCLEOTIDE SEQUENCE [LARGE SCALE GENOMIC DNA]</scope>
    <source>
        <strain evidence="2">cv. V14167</strain>
    </source>
</reference>
<evidence type="ECO:0000259" key="1">
    <source>
        <dbReference type="Pfam" id="PF14214"/>
    </source>
</evidence>
<proteinExistence type="predicted"/>
<name>A0A6P4BCV5_ARADU</name>
<dbReference type="KEGG" id="adu:107461684"/>
<dbReference type="RefSeq" id="XP_015935715.1">
    <property type="nucleotide sequence ID" value="XM_016080229.1"/>
</dbReference>
<sequence length="408" mass="48199">MIQNYQDAMTICKVMEYPDLFITFTCNPNWPELEDFLKNRKLHASDRPDIVCRAFKVKLDHLIKDIRNNKIFGRVVVDILIFLHPNDKYPTGEDIDHIISAEIPDYSEDLEYYEAVEKHMMHGPCGSLKKDSPCMENGQCIRHFPKRFVDNTTVDGDGYPVYRHRDGGKTIKKSGIDLDNRYVVPHNRFLLLKYGAHINVEWCNQSRSIKYLFKYVNKENDRVTASFYRSVSGDADMDEIDEVSMYYDCRYISPCEAAWRIFGYNIHYREPSVVRLGFHLPDEQSVIFQDHEKLDDVARKASVKESMFLGWFQANKEFAKARLLTYVELPTRFVWKAKERVWVPRKSHAVIRRIFFFPKLGGLEFGQWAQPWEYFECSDIGKLLYLRTRLRRPRNLAHSYSSFLAFEE</sequence>
<dbReference type="InterPro" id="IPR025476">
    <property type="entry name" value="Helitron_helicase-like"/>
</dbReference>
<evidence type="ECO:0000313" key="2">
    <source>
        <dbReference type="Proteomes" id="UP000515211"/>
    </source>
</evidence>
<dbReference type="GeneID" id="107461684"/>
<gene>
    <name evidence="3" type="primary">LOC107461684</name>
</gene>
<accession>A0A6P4BCV5</accession>
<dbReference type="PANTHER" id="PTHR10492:SF101">
    <property type="entry name" value="ATP-DEPENDENT DNA HELICASE"/>
    <property type="match status" value="1"/>
</dbReference>
<dbReference type="Pfam" id="PF14214">
    <property type="entry name" value="Helitron_like_N"/>
    <property type="match status" value="1"/>
</dbReference>
<dbReference type="PANTHER" id="PTHR10492">
    <property type="match status" value="1"/>
</dbReference>
<reference evidence="3" key="2">
    <citation type="submission" date="2025-08" db="UniProtKB">
        <authorList>
            <consortium name="RefSeq"/>
        </authorList>
    </citation>
    <scope>IDENTIFICATION</scope>
    <source>
        <tissue evidence="3">Whole plant</tissue>
    </source>
</reference>
<dbReference type="Proteomes" id="UP000515211">
    <property type="component" value="Chromosome 8"/>
</dbReference>
<dbReference type="OrthoDB" id="1706095at2759"/>
<protein>
    <submittedName>
        <fullName evidence="3">Uncharacterized protein LOC107461684</fullName>
    </submittedName>
</protein>
<evidence type="ECO:0000313" key="3">
    <source>
        <dbReference type="RefSeq" id="XP_015935715.1"/>
    </source>
</evidence>
<dbReference type="AlphaFoldDB" id="A0A6P4BCV5"/>
<organism evidence="2 3">
    <name type="scientific">Arachis duranensis</name>
    <name type="common">Wild peanut</name>
    <dbReference type="NCBI Taxonomy" id="130453"/>
    <lineage>
        <taxon>Eukaryota</taxon>
        <taxon>Viridiplantae</taxon>
        <taxon>Streptophyta</taxon>
        <taxon>Embryophyta</taxon>
        <taxon>Tracheophyta</taxon>
        <taxon>Spermatophyta</taxon>
        <taxon>Magnoliopsida</taxon>
        <taxon>eudicotyledons</taxon>
        <taxon>Gunneridae</taxon>
        <taxon>Pentapetalae</taxon>
        <taxon>rosids</taxon>
        <taxon>fabids</taxon>
        <taxon>Fabales</taxon>
        <taxon>Fabaceae</taxon>
        <taxon>Papilionoideae</taxon>
        <taxon>50 kb inversion clade</taxon>
        <taxon>dalbergioids sensu lato</taxon>
        <taxon>Dalbergieae</taxon>
        <taxon>Pterocarpus clade</taxon>
        <taxon>Arachis</taxon>
    </lineage>
</organism>
<keyword evidence="2" id="KW-1185">Reference proteome</keyword>